<keyword evidence="2" id="KW-1185">Reference proteome</keyword>
<dbReference type="AlphaFoldDB" id="J8ZS21"/>
<reference evidence="1 2" key="1">
    <citation type="submission" date="2011-08" db="EMBL/GenBank/DDBJ databases">
        <authorList>
            <person name="Liu Z.J."/>
            <person name="Shi F.L."/>
            <person name="Lu J.Q."/>
            <person name="Li M."/>
            <person name="Wang Z.L."/>
        </authorList>
    </citation>
    <scope>NUCLEOTIDE SEQUENCE [LARGE SCALE GENOMIC DNA]</scope>
    <source>
        <strain evidence="1 2">USNM 41457</strain>
    </source>
</reference>
<dbReference type="OMA" id="FEMATHH"/>
<evidence type="ECO:0000313" key="1">
    <source>
        <dbReference type="EMBL" id="EJW02498.1"/>
    </source>
</evidence>
<gene>
    <name evidence="1" type="ORF">EDEG_03084</name>
</gene>
<proteinExistence type="predicted"/>
<dbReference type="OrthoDB" id="10636175at2759"/>
<dbReference type="InParanoid" id="J8ZS21"/>
<dbReference type="Proteomes" id="UP000003163">
    <property type="component" value="Unassembled WGS sequence"/>
</dbReference>
<dbReference type="EMBL" id="AFBI03000068">
    <property type="protein sequence ID" value="EJW02498.1"/>
    <property type="molecule type" value="Genomic_DNA"/>
</dbReference>
<evidence type="ECO:0000313" key="2">
    <source>
        <dbReference type="Proteomes" id="UP000003163"/>
    </source>
</evidence>
<sequence>MGSMCIYFALEMNIQSIDQQDSKHKNFNLIKRHIHEIKDYQLKNDKLTDIDYRNMRLKHSHQSSVYYFYEQKFKQAVETQNPDACHGYVHVKQCKFLIKKISITGSILTTMPFDIFNYLCDKIEIQRKEPISLFYNSLLFTPIPFIFIPDCDLSFFREFMMKIHEENYKERNGVFFYEDNQISLIICEPFTMVSLDLDYMIKGITFDENINCFLCGFIYKQN</sequence>
<reference evidence="2" key="2">
    <citation type="submission" date="2015-07" db="EMBL/GenBank/DDBJ databases">
        <title>Contrasting host-pathogen interactions and genome evolution in two generalist and specialist microsporidian pathogens of mosquitoes.</title>
        <authorList>
            <consortium name="The Broad Institute Genomics Platform"/>
            <consortium name="The Broad Institute Genome Sequencing Center for Infectious Disease"/>
            <person name="Cuomo C.A."/>
            <person name="Sanscrainte N.D."/>
            <person name="Goldberg J.M."/>
            <person name="Heiman D."/>
            <person name="Young S."/>
            <person name="Zeng Q."/>
            <person name="Becnel J.J."/>
            <person name="Birren B.W."/>
        </authorList>
    </citation>
    <scope>NUCLEOTIDE SEQUENCE [LARGE SCALE GENOMIC DNA]</scope>
    <source>
        <strain evidence="2">USNM 41457</strain>
    </source>
</reference>
<accession>J8ZS21</accession>
<name>J8ZS21_EDHAE</name>
<comment type="caution">
    <text evidence="1">The sequence shown here is derived from an EMBL/GenBank/DDBJ whole genome shotgun (WGS) entry which is preliminary data.</text>
</comment>
<dbReference type="HOGENOM" id="CLU_1245336_0_0_1"/>
<protein>
    <submittedName>
        <fullName evidence="1">Uncharacterized protein</fullName>
    </submittedName>
</protein>
<dbReference type="VEuPathDB" id="MicrosporidiaDB:EDEG_03084"/>
<organism evidence="1 2">
    <name type="scientific">Edhazardia aedis (strain USNM 41457)</name>
    <name type="common">Microsporidian parasite</name>
    <dbReference type="NCBI Taxonomy" id="1003232"/>
    <lineage>
        <taxon>Eukaryota</taxon>
        <taxon>Fungi</taxon>
        <taxon>Fungi incertae sedis</taxon>
        <taxon>Microsporidia</taxon>
        <taxon>Edhazardia</taxon>
    </lineage>
</organism>